<evidence type="ECO:0000256" key="4">
    <source>
        <dbReference type="ARBA" id="ARBA00022990"/>
    </source>
</evidence>
<dbReference type="InterPro" id="IPR005455">
    <property type="entry name" value="PFN_euk"/>
</dbReference>
<dbReference type="InterPro" id="IPR005454">
    <property type="entry name" value="Profilin1/2/3_vertebrate"/>
</dbReference>
<dbReference type="PANTHER" id="PTHR13936">
    <property type="entry name" value="PROFILIN"/>
    <property type="match status" value="1"/>
</dbReference>
<dbReference type="InterPro" id="IPR036140">
    <property type="entry name" value="PFN_sf"/>
</dbReference>
<dbReference type="CDD" id="cd00148">
    <property type="entry name" value="PROF"/>
    <property type="match status" value="1"/>
</dbReference>
<dbReference type="PRINTS" id="PR00392">
    <property type="entry name" value="PROFILIN"/>
</dbReference>
<evidence type="ECO:0000256" key="5">
    <source>
        <dbReference type="ARBA" id="ARBA00023212"/>
    </source>
</evidence>
<accession>A0AAJ7XBC2</accession>
<sequence length="138" mass="15156">MSAWQPYIDNLMADKTCQNATIVGCQTRSVWASTPGPFASISPAEIDMLLTKDRSSLFTNGITLAGQKCSVIRDNLFVETEWTMDIRTKNQSGGPTYNIAVSKSNQTLVIVEAKEGVHGGVINKKVFEMGDYLRKSGY</sequence>
<keyword evidence="3" id="KW-0963">Cytoplasm</keyword>
<dbReference type="RefSeq" id="XP_032828095.1">
    <property type="nucleotide sequence ID" value="XM_032972204.1"/>
</dbReference>
<proteinExistence type="inferred from homology"/>
<protein>
    <recommendedName>
        <fullName evidence="6">Profilin</fullName>
    </recommendedName>
</protein>
<evidence type="ECO:0000313" key="8">
    <source>
        <dbReference type="RefSeq" id="XP_032828095.1"/>
    </source>
</evidence>
<dbReference type="InterPro" id="IPR048278">
    <property type="entry name" value="PFN"/>
</dbReference>
<dbReference type="PRINTS" id="PR01639">
    <property type="entry name" value="PROFILINMAML"/>
</dbReference>
<dbReference type="SMART" id="SM00392">
    <property type="entry name" value="PROF"/>
    <property type="match status" value="1"/>
</dbReference>
<evidence type="ECO:0000256" key="2">
    <source>
        <dbReference type="ARBA" id="ARBA00010058"/>
    </source>
</evidence>
<keyword evidence="4" id="KW-0007">Acetylation</keyword>
<keyword evidence="6" id="KW-0009">Actin-binding</keyword>
<evidence type="ECO:0000256" key="6">
    <source>
        <dbReference type="RuleBase" id="RU003909"/>
    </source>
</evidence>
<organism evidence="7 8">
    <name type="scientific">Petromyzon marinus</name>
    <name type="common">Sea lamprey</name>
    <dbReference type="NCBI Taxonomy" id="7757"/>
    <lineage>
        <taxon>Eukaryota</taxon>
        <taxon>Metazoa</taxon>
        <taxon>Chordata</taxon>
        <taxon>Craniata</taxon>
        <taxon>Vertebrata</taxon>
        <taxon>Cyclostomata</taxon>
        <taxon>Hyperoartia</taxon>
        <taxon>Petromyzontiformes</taxon>
        <taxon>Petromyzontidae</taxon>
        <taxon>Petromyzon</taxon>
    </lineage>
</organism>
<dbReference type="PROSITE" id="PS00414">
    <property type="entry name" value="PROFILIN"/>
    <property type="match status" value="1"/>
</dbReference>
<keyword evidence="5" id="KW-0206">Cytoskeleton</keyword>
<dbReference type="GO" id="GO:0032233">
    <property type="term" value="P:positive regulation of actin filament bundle assembly"/>
    <property type="evidence" value="ECO:0007669"/>
    <property type="project" value="TreeGrafter"/>
</dbReference>
<comment type="similarity">
    <text evidence="2 6">Belongs to the profilin family.</text>
</comment>
<dbReference type="GO" id="GO:0005856">
    <property type="term" value="C:cytoskeleton"/>
    <property type="evidence" value="ECO:0007669"/>
    <property type="project" value="UniProtKB-SubCell"/>
</dbReference>
<dbReference type="SUPFAM" id="SSF55770">
    <property type="entry name" value="Profilin (actin-binding protein)"/>
    <property type="match status" value="1"/>
</dbReference>
<evidence type="ECO:0000313" key="7">
    <source>
        <dbReference type="Proteomes" id="UP001318040"/>
    </source>
</evidence>
<dbReference type="Proteomes" id="UP001318040">
    <property type="component" value="Chromosome 47"/>
</dbReference>
<dbReference type="KEGG" id="pmrn:116952631"/>
<keyword evidence="7" id="KW-1185">Reference proteome</keyword>
<dbReference type="GO" id="GO:0005737">
    <property type="term" value="C:cytoplasm"/>
    <property type="evidence" value="ECO:0007669"/>
    <property type="project" value="TreeGrafter"/>
</dbReference>
<dbReference type="Pfam" id="PF00235">
    <property type="entry name" value="Profilin"/>
    <property type="match status" value="1"/>
</dbReference>
<dbReference type="GeneID" id="116952631"/>
<dbReference type="InterPro" id="IPR027310">
    <property type="entry name" value="Profilin_CS"/>
</dbReference>
<dbReference type="GO" id="GO:0003779">
    <property type="term" value="F:actin binding"/>
    <property type="evidence" value="ECO:0007669"/>
    <property type="project" value="UniProtKB-KW"/>
</dbReference>
<evidence type="ECO:0000256" key="3">
    <source>
        <dbReference type="ARBA" id="ARBA00022490"/>
    </source>
</evidence>
<dbReference type="GO" id="GO:0030833">
    <property type="term" value="P:regulation of actin filament polymerization"/>
    <property type="evidence" value="ECO:0007669"/>
    <property type="project" value="TreeGrafter"/>
</dbReference>
<dbReference type="Gene3D" id="3.30.450.30">
    <property type="entry name" value="Dynein light chain 2a, cytoplasmic"/>
    <property type="match status" value="1"/>
</dbReference>
<dbReference type="GO" id="GO:0030036">
    <property type="term" value="P:actin cytoskeleton organization"/>
    <property type="evidence" value="ECO:0007669"/>
    <property type="project" value="InterPro"/>
</dbReference>
<reference evidence="8" key="1">
    <citation type="submission" date="2025-08" db="UniProtKB">
        <authorList>
            <consortium name="RefSeq"/>
        </authorList>
    </citation>
    <scope>IDENTIFICATION</scope>
    <source>
        <tissue evidence="8">Sperm</tissue>
    </source>
</reference>
<comment type="subcellular location">
    <subcellularLocation>
        <location evidence="1">Cytoplasm</location>
        <location evidence="1">Cytoskeleton</location>
    </subcellularLocation>
</comment>
<name>A0AAJ7XBC2_PETMA</name>
<gene>
    <name evidence="8" type="primary">LOC116952631</name>
</gene>
<dbReference type="AlphaFoldDB" id="A0AAJ7XBC2"/>
<evidence type="ECO:0000256" key="1">
    <source>
        <dbReference type="ARBA" id="ARBA00004245"/>
    </source>
</evidence>